<protein>
    <recommendedName>
        <fullName evidence="1">Putative Se/S carrier protein-like domain-containing protein</fullName>
    </recommendedName>
</protein>
<feature type="domain" description="Putative Se/S carrier protein-like" evidence="1">
    <location>
        <begin position="10"/>
        <end position="74"/>
    </location>
</feature>
<dbReference type="Proteomes" id="UP000005695">
    <property type="component" value="Unassembled WGS sequence"/>
</dbReference>
<dbReference type="RefSeq" id="WP_006001997.1">
    <property type="nucleotide sequence ID" value="NZ_AAEW02000016.1"/>
</dbReference>
<evidence type="ECO:0000259" key="1">
    <source>
        <dbReference type="Pfam" id="PF11823"/>
    </source>
</evidence>
<name>Q1JX91_DESA6</name>
<organism evidence="2 3">
    <name type="scientific">Desulfuromonas acetoxidans (strain DSM 684 / 11070)</name>
    <dbReference type="NCBI Taxonomy" id="281689"/>
    <lineage>
        <taxon>Bacteria</taxon>
        <taxon>Pseudomonadati</taxon>
        <taxon>Thermodesulfobacteriota</taxon>
        <taxon>Desulfuromonadia</taxon>
        <taxon>Desulfuromonadales</taxon>
        <taxon>Desulfuromonadaceae</taxon>
        <taxon>Desulfuromonas</taxon>
    </lineage>
</organism>
<dbReference type="InterPro" id="IPR021778">
    <property type="entry name" value="Se/S_carrier-like"/>
</dbReference>
<evidence type="ECO:0000313" key="2">
    <source>
        <dbReference type="EMBL" id="EAT14901.1"/>
    </source>
</evidence>
<dbReference type="AlphaFoldDB" id="Q1JX91"/>
<accession>Q1JX91</accession>
<comment type="caution">
    <text evidence="2">The sequence shown here is derived from an EMBL/GenBank/DDBJ whole genome shotgun (WGS) entry which is preliminary data.</text>
</comment>
<reference evidence="2" key="1">
    <citation type="submission" date="2006-05" db="EMBL/GenBank/DDBJ databases">
        <title>Annotation of the draft genome assembly of Desulfuromonas acetoxidans DSM 684.</title>
        <authorList>
            <consortium name="US DOE Joint Genome Institute (JGI-ORNL)"/>
            <person name="Larimer F."/>
            <person name="Land M."/>
            <person name="Hauser L."/>
        </authorList>
    </citation>
    <scope>NUCLEOTIDE SEQUENCE [LARGE SCALE GENOMIC DNA]</scope>
    <source>
        <strain evidence="2">DSM 684</strain>
    </source>
</reference>
<dbReference type="EMBL" id="AAEW02000016">
    <property type="protein sequence ID" value="EAT14901.1"/>
    <property type="molecule type" value="Genomic_DNA"/>
</dbReference>
<sequence length="90" mass="10396">MKMVEEHHRLIIFNSIHRVMLAEIRLQEKFDILLIPVPRALSSDCGMVIRFDCKDQEGIVLLLTQLGLKPFTIYAPQHEDDAFVEVGEFS</sequence>
<proteinExistence type="predicted"/>
<keyword evidence="3" id="KW-1185">Reference proteome</keyword>
<reference evidence="2" key="2">
    <citation type="submission" date="2006-05" db="EMBL/GenBank/DDBJ databases">
        <title>Sequencing of the draft genome and assembly of Desulfuromonas acetoxidans DSM 684.</title>
        <authorList>
            <consortium name="US DOE Joint Genome Institute (JGI-PGF)"/>
            <person name="Copeland A."/>
            <person name="Lucas S."/>
            <person name="Lapidus A."/>
            <person name="Barry K."/>
            <person name="Detter J.C."/>
            <person name="Glavina del Rio T."/>
            <person name="Hammon N."/>
            <person name="Israni S."/>
            <person name="Dalin E."/>
            <person name="Tice H."/>
            <person name="Bruce D."/>
            <person name="Pitluck S."/>
            <person name="Richardson P."/>
        </authorList>
    </citation>
    <scope>NUCLEOTIDE SEQUENCE [LARGE SCALE GENOMIC DNA]</scope>
    <source>
        <strain evidence="2">DSM 684</strain>
    </source>
</reference>
<evidence type="ECO:0000313" key="3">
    <source>
        <dbReference type="Proteomes" id="UP000005695"/>
    </source>
</evidence>
<gene>
    <name evidence="2" type="ORF">Dace_0910</name>
</gene>
<dbReference type="Pfam" id="PF11823">
    <property type="entry name" value="Se_S_carrier"/>
    <property type="match status" value="1"/>
</dbReference>